<keyword evidence="5" id="KW-1185">Reference proteome</keyword>
<feature type="region of interest" description="Disordered" evidence="2">
    <location>
        <begin position="167"/>
        <end position="246"/>
    </location>
</feature>
<dbReference type="GO" id="GO:0006357">
    <property type="term" value="P:regulation of transcription by RNA polymerase II"/>
    <property type="evidence" value="ECO:0007669"/>
    <property type="project" value="TreeGrafter"/>
</dbReference>
<organism evidence="5 6">
    <name type="scientific">Gymnodraco acuticeps</name>
    <name type="common">Antarctic dragonfish</name>
    <dbReference type="NCBI Taxonomy" id="8218"/>
    <lineage>
        <taxon>Eukaryota</taxon>
        <taxon>Metazoa</taxon>
        <taxon>Chordata</taxon>
        <taxon>Craniata</taxon>
        <taxon>Vertebrata</taxon>
        <taxon>Euteleostomi</taxon>
        <taxon>Actinopterygii</taxon>
        <taxon>Neopterygii</taxon>
        <taxon>Teleostei</taxon>
        <taxon>Neoteleostei</taxon>
        <taxon>Acanthomorphata</taxon>
        <taxon>Eupercaria</taxon>
        <taxon>Perciformes</taxon>
        <taxon>Notothenioidei</taxon>
        <taxon>Bathydraconidae</taxon>
        <taxon>Gymnodraco</taxon>
    </lineage>
</organism>
<dbReference type="RefSeq" id="XP_034055618.1">
    <property type="nucleotide sequence ID" value="XM_034199727.1"/>
</dbReference>
<dbReference type="InterPro" id="IPR006578">
    <property type="entry name" value="MADF-dom"/>
</dbReference>
<dbReference type="PROSITE" id="PS51029">
    <property type="entry name" value="MADF"/>
    <property type="match status" value="1"/>
</dbReference>
<dbReference type="Pfam" id="PF10545">
    <property type="entry name" value="MADF_DNA_bdg"/>
    <property type="match status" value="1"/>
</dbReference>
<dbReference type="PROSITE" id="PS51031">
    <property type="entry name" value="BESS"/>
    <property type="match status" value="1"/>
</dbReference>
<proteinExistence type="predicted"/>
<dbReference type="Proteomes" id="UP000515161">
    <property type="component" value="Unplaced"/>
</dbReference>
<evidence type="ECO:0000313" key="6">
    <source>
        <dbReference type="RefSeq" id="XP_034055618.1"/>
    </source>
</evidence>
<dbReference type="PANTHER" id="PTHR12243">
    <property type="entry name" value="MADF DOMAIN TRANSCRIPTION FACTOR"/>
    <property type="match status" value="1"/>
</dbReference>
<dbReference type="PANTHER" id="PTHR12243:SF67">
    <property type="entry name" value="COREPRESSOR OF PANGOLIN, ISOFORM A-RELATED"/>
    <property type="match status" value="1"/>
</dbReference>
<evidence type="ECO:0000256" key="1">
    <source>
        <dbReference type="PROSITE-ProRule" id="PRU00371"/>
    </source>
</evidence>
<keyword evidence="1" id="KW-0539">Nucleus</keyword>
<evidence type="ECO:0000259" key="4">
    <source>
        <dbReference type="PROSITE" id="PS51031"/>
    </source>
</evidence>
<name>A0A6P8SXH2_GYMAC</name>
<dbReference type="KEGG" id="gacu:117535301"/>
<sequence>MASRSAGPIDIRRWVSTFVISGPTFPSNSSNTSLLILKYPLKKAVIETELLDEKVVFPPFSSRSQSKTAHTLGEIAVANHPVLFDVTLFTYRDRNQRNQAWKEVAETVGETDEVCKKRWKSLRDRYRRERILEKEGKSSGAGASGGSKPWRLAAVMSFLKPFMLDRETSSNFPRQPLPPPTGAEEEEDSMGDSLDDSLESQPEPGSSQPASQPASVPASVPDGVPDGVPASVPAFRGKKSRGREMSPFEENLLSAVGPMLAMPPPVVEVEDEDLLFLRSLWPAMQKLSRTSSMRLKMKLQEAVLEATEMDINN</sequence>
<dbReference type="GO" id="GO:0003677">
    <property type="term" value="F:DNA binding"/>
    <property type="evidence" value="ECO:0007669"/>
    <property type="project" value="InterPro"/>
</dbReference>
<gene>
    <name evidence="6" type="primary">LOC117535301</name>
</gene>
<evidence type="ECO:0000256" key="2">
    <source>
        <dbReference type="SAM" id="MobiDB-lite"/>
    </source>
</evidence>
<feature type="domain" description="BESS" evidence="4">
    <location>
        <begin position="270"/>
        <end position="309"/>
    </location>
</feature>
<comment type="subcellular location">
    <subcellularLocation>
        <location evidence="1">Nucleus</location>
    </subcellularLocation>
</comment>
<dbReference type="InterPro" id="IPR039353">
    <property type="entry name" value="TF_Adf1"/>
</dbReference>
<dbReference type="OrthoDB" id="5803771at2759"/>
<dbReference type="GO" id="GO:0005667">
    <property type="term" value="C:transcription regulator complex"/>
    <property type="evidence" value="ECO:0007669"/>
    <property type="project" value="TreeGrafter"/>
</dbReference>
<accession>A0A6P8SXH2</accession>
<reference evidence="6" key="1">
    <citation type="submission" date="2025-08" db="UniProtKB">
        <authorList>
            <consortium name="RefSeq"/>
        </authorList>
    </citation>
    <scope>IDENTIFICATION</scope>
</reference>
<dbReference type="InParanoid" id="A0A6P8SXH2"/>
<dbReference type="AlphaFoldDB" id="A0A6P8SXH2"/>
<feature type="compositionally biased region" description="Low complexity" evidence="2">
    <location>
        <begin position="199"/>
        <end position="221"/>
    </location>
</feature>
<dbReference type="GeneID" id="117535301"/>
<dbReference type="Pfam" id="PF02944">
    <property type="entry name" value="BESS"/>
    <property type="match status" value="1"/>
</dbReference>
<feature type="compositionally biased region" description="Acidic residues" evidence="2">
    <location>
        <begin position="183"/>
        <end position="198"/>
    </location>
</feature>
<feature type="domain" description="MADF" evidence="3">
    <location>
        <begin position="72"/>
        <end position="164"/>
    </location>
</feature>
<evidence type="ECO:0000313" key="5">
    <source>
        <dbReference type="Proteomes" id="UP000515161"/>
    </source>
</evidence>
<evidence type="ECO:0000259" key="3">
    <source>
        <dbReference type="PROSITE" id="PS51029"/>
    </source>
</evidence>
<dbReference type="GO" id="GO:0005634">
    <property type="term" value="C:nucleus"/>
    <property type="evidence" value="ECO:0007669"/>
    <property type="project" value="UniProtKB-SubCell"/>
</dbReference>
<protein>
    <submittedName>
        <fullName evidence="6">Uncharacterized protein LOC117535301</fullName>
    </submittedName>
</protein>
<dbReference type="InterPro" id="IPR004210">
    <property type="entry name" value="BESS_motif"/>
</dbReference>
<dbReference type="SMART" id="SM00595">
    <property type="entry name" value="MADF"/>
    <property type="match status" value="1"/>
</dbReference>